<evidence type="ECO:0000313" key="2">
    <source>
        <dbReference type="Proteomes" id="UP001175228"/>
    </source>
</evidence>
<proteinExistence type="predicted"/>
<evidence type="ECO:0000313" key="1">
    <source>
        <dbReference type="EMBL" id="KAK0496926.1"/>
    </source>
</evidence>
<comment type="caution">
    <text evidence="1">The sequence shown here is derived from an EMBL/GenBank/DDBJ whole genome shotgun (WGS) entry which is preliminary data.</text>
</comment>
<gene>
    <name evidence="1" type="ORF">EDD18DRAFT_1352780</name>
</gene>
<dbReference type="Proteomes" id="UP001175228">
    <property type="component" value="Unassembled WGS sequence"/>
</dbReference>
<keyword evidence="2" id="KW-1185">Reference proteome</keyword>
<sequence length="313" mass="34743">MAPPFDTICPIDKALPMHTAAWQSEEEGFMEDKAWFGLADQLWLLLVSLDVNLVGNSYEEFEYLAVEAEKMGFNVPLLLDPEDVNTSSLANPGASNSLVLPPVLMGDEPIPHSPTPMVSTAGKLPLFPLPPSHEPHGDSPPSRSKFELEDHFWEKYGLQKLPSANSLCKRVHALSLEVEFPSSPKCCHLDKDKKGKKNKESKKAKEMEPESMTAIVFPPKPPVLSELVACLEHLQALTLPKSVTEAAKSFWFCKAKDLETLIFIHYTDYLRVKNIFGSDVIYFNSANVLPKWPDIDAIYAMAQPVLGAIDGLI</sequence>
<organism evidence="1 2">
    <name type="scientific">Armillaria luteobubalina</name>
    <dbReference type="NCBI Taxonomy" id="153913"/>
    <lineage>
        <taxon>Eukaryota</taxon>
        <taxon>Fungi</taxon>
        <taxon>Dikarya</taxon>
        <taxon>Basidiomycota</taxon>
        <taxon>Agaricomycotina</taxon>
        <taxon>Agaricomycetes</taxon>
        <taxon>Agaricomycetidae</taxon>
        <taxon>Agaricales</taxon>
        <taxon>Marasmiineae</taxon>
        <taxon>Physalacriaceae</taxon>
        <taxon>Armillaria</taxon>
    </lineage>
</organism>
<dbReference type="EMBL" id="JAUEPU010000014">
    <property type="protein sequence ID" value="KAK0496926.1"/>
    <property type="molecule type" value="Genomic_DNA"/>
</dbReference>
<name>A0AA39Q7T6_9AGAR</name>
<accession>A0AA39Q7T6</accession>
<protein>
    <submittedName>
        <fullName evidence="1">Uncharacterized protein</fullName>
    </submittedName>
</protein>
<dbReference type="AlphaFoldDB" id="A0AA39Q7T6"/>
<reference evidence="1" key="1">
    <citation type="submission" date="2023-06" db="EMBL/GenBank/DDBJ databases">
        <authorList>
            <consortium name="Lawrence Berkeley National Laboratory"/>
            <person name="Ahrendt S."/>
            <person name="Sahu N."/>
            <person name="Indic B."/>
            <person name="Wong-Bajracharya J."/>
            <person name="Merenyi Z."/>
            <person name="Ke H.-M."/>
            <person name="Monk M."/>
            <person name="Kocsube S."/>
            <person name="Drula E."/>
            <person name="Lipzen A."/>
            <person name="Balint B."/>
            <person name="Henrissat B."/>
            <person name="Andreopoulos B."/>
            <person name="Martin F.M."/>
            <person name="Harder C.B."/>
            <person name="Rigling D."/>
            <person name="Ford K.L."/>
            <person name="Foster G.D."/>
            <person name="Pangilinan J."/>
            <person name="Papanicolaou A."/>
            <person name="Barry K."/>
            <person name="LaButti K."/>
            <person name="Viragh M."/>
            <person name="Koriabine M."/>
            <person name="Yan M."/>
            <person name="Riley R."/>
            <person name="Champramary S."/>
            <person name="Plett K.L."/>
            <person name="Tsai I.J."/>
            <person name="Slot J."/>
            <person name="Sipos G."/>
            <person name="Plett J."/>
            <person name="Nagy L.G."/>
            <person name="Grigoriev I.V."/>
        </authorList>
    </citation>
    <scope>NUCLEOTIDE SEQUENCE</scope>
    <source>
        <strain evidence="1">HWK02</strain>
    </source>
</reference>